<feature type="region of interest" description="Disordered" evidence="1">
    <location>
        <begin position="39"/>
        <end position="88"/>
    </location>
</feature>
<feature type="non-terminal residue" evidence="2">
    <location>
        <position position="1"/>
    </location>
</feature>
<accession>X6MBB5</accession>
<gene>
    <name evidence="2" type="ORF">RFI_26435</name>
</gene>
<comment type="caution">
    <text evidence="2">The sequence shown here is derived from an EMBL/GenBank/DDBJ whole genome shotgun (WGS) entry which is preliminary data.</text>
</comment>
<dbReference type="AlphaFoldDB" id="X6MBB5"/>
<dbReference type="Proteomes" id="UP000023152">
    <property type="component" value="Unassembled WGS sequence"/>
</dbReference>
<feature type="compositionally biased region" description="Basic residues" evidence="1">
    <location>
        <begin position="43"/>
        <end position="63"/>
    </location>
</feature>
<evidence type="ECO:0000256" key="1">
    <source>
        <dbReference type="SAM" id="MobiDB-lite"/>
    </source>
</evidence>
<evidence type="ECO:0000313" key="2">
    <source>
        <dbReference type="EMBL" id="ETO10941.1"/>
    </source>
</evidence>
<reference evidence="2 3" key="1">
    <citation type="journal article" date="2013" name="Curr. Biol.">
        <title>The Genome of the Foraminiferan Reticulomyxa filosa.</title>
        <authorList>
            <person name="Glockner G."/>
            <person name="Hulsmann N."/>
            <person name="Schleicher M."/>
            <person name="Noegel A.A."/>
            <person name="Eichinger L."/>
            <person name="Gallinger C."/>
            <person name="Pawlowski J."/>
            <person name="Sierra R."/>
            <person name="Euteneuer U."/>
            <person name="Pillet L."/>
            <person name="Moustafa A."/>
            <person name="Platzer M."/>
            <person name="Groth M."/>
            <person name="Szafranski K."/>
            <person name="Schliwa M."/>
        </authorList>
    </citation>
    <scope>NUCLEOTIDE SEQUENCE [LARGE SCALE GENOMIC DNA]</scope>
</reference>
<keyword evidence="3" id="KW-1185">Reference proteome</keyword>
<feature type="compositionally biased region" description="Basic residues" evidence="1">
    <location>
        <begin position="71"/>
        <end position="88"/>
    </location>
</feature>
<sequence>IVSVLIGKKKKRDEISNNSYKYIFFNMFLKNYKWGEKENNGIIKRKKGKKEKVNKKKGRIKKKKVDDKEKVKKKKKKEGKEKKKKIKR</sequence>
<protein>
    <submittedName>
        <fullName evidence="2">Uncharacterized protein</fullName>
    </submittedName>
</protein>
<proteinExistence type="predicted"/>
<evidence type="ECO:0000313" key="3">
    <source>
        <dbReference type="Proteomes" id="UP000023152"/>
    </source>
</evidence>
<organism evidence="2 3">
    <name type="scientific">Reticulomyxa filosa</name>
    <dbReference type="NCBI Taxonomy" id="46433"/>
    <lineage>
        <taxon>Eukaryota</taxon>
        <taxon>Sar</taxon>
        <taxon>Rhizaria</taxon>
        <taxon>Retaria</taxon>
        <taxon>Foraminifera</taxon>
        <taxon>Monothalamids</taxon>
        <taxon>Reticulomyxidae</taxon>
        <taxon>Reticulomyxa</taxon>
    </lineage>
</organism>
<name>X6MBB5_RETFI</name>
<dbReference type="EMBL" id="ASPP01022959">
    <property type="protein sequence ID" value="ETO10941.1"/>
    <property type="molecule type" value="Genomic_DNA"/>
</dbReference>